<dbReference type="InterPro" id="IPR018684">
    <property type="entry name" value="DUF2171"/>
</dbReference>
<gene>
    <name evidence="2" type="ORF">C7I55_10475</name>
</gene>
<feature type="region of interest" description="Disordered" evidence="1">
    <location>
        <begin position="1"/>
        <end position="56"/>
    </location>
</feature>
<accession>A0A2P7QSS5</accession>
<feature type="compositionally biased region" description="Low complexity" evidence="1">
    <location>
        <begin position="218"/>
        <end position="247"/>
    </location>
</feature>
<evidence type="ECO:0008006" key="4">
    <source>
        <dbReference type="Google" id="ProtNLM"/>
    </source>
</evidence>
<organism evidence="2 3">
    <name type="scientific">Allosphingosinicella deserti</name>
    <dbReference type="NCBI Taxonomy" id="2116704"/>
    <lineage>
        <taxon>Bacteria</taxon>
        <taxon>Pseudomonadati</taxon>
        <taxon>Pseudomonadota</taxon>
        <taxon>Alphaproteobacteria</taxon>
        <taxon>Sphingomonadales</taxon>
        <taxon>Sphingomonadaceae</taxon>
        <taxon>Allosphingosinicella</taxon>
    </lineage>
</organism>
<dbReference type="AlphaFoldDB" id="A0A2P7QSS5"/>
<evidence type="ECO:0000256" key="1">
    <source>
        <dbReference type="SAM" id="MobiDB-lite"/>
    </source>
</evidence>
<dbReference type="EMBL" id="PXYI01000003">
    <property type="protein sequence ID" value="PSJ41015.1"/>
    <property type="molecule type" value="Genomic_DNA"/>
</dbReference>
<dbReference type="Pfam" id="PF09939">
    <property type="entry name" value="DUF2171"/>
    <property type="match status" value="1"/>
</dbReference>
<keyword evidence="3" id="KW-1185">Reference proteome</keyword>
<feature type="region of interest" description="Disordered" evidence="1">
    <location>
        <begin position="159"/>
        <end position="256"/>
    </location>
</feature>
<name>A0A2P7QSS5_9SPHN</name>
<evidence type="ECO:0000313" key="2">
    <source>
        <dbReference type="EMBL" id="PSJ41015.1"/>
    </source>
</evidence>
<reference evidence="2 3" key="1">
    <citation type="submission" date="2018-03" db="EMBL/GenBank/DDBJ databases">
        <title>The draft genome of Sphingosinicella sp. GL-C-18.</title>
        <authorList>
            <person name="Liu L."/>
            <person name="Li L."/>
            <person name="Liang L."/>
            <person name="Zhang X."/>
            <person name="Wang T."/>
        </authorList>
    </citation>
    <scope>NUCLEOTIDE SEQUENCE [LARGE SCALE GENOMIC DNA]</scope>
    <source>
        <strain evidence="2 3">GL-C-18</strain>
    </source>
</reference>
<sequence length="256" mass="28166">MSAPVGGGFGSTMSTGREAEILRQAGAYGGREQGRGGHGRDNPPSIHDPHYSEWRRRQIEDLDRDYDEYRREHQSKFEQEFGGWRSKRQGQRQLLNRVDEHMEVVGSDGSHVGKVDKVAGDRIILAKNDPSAGGMHHSIPCGWVENVDQKVTLNRTAEQAKLEWRNEERNRALFERPDSGSDGPHVLNRSFAGTYEDDDRDTRRGVLSGRGESDRSETVGSSNPTGTTGSTGTPGSTSTTGVTGTTSRTDTPDRKG</sequence>
<feature type="compositionally biased region" description="Gly residues" evidence="1">
    <location>
        <begin position="1"/>
        <end position="10"/>
    </location>
</feature>
<proteinExistence type="predicted"/>
<feature type="compositionally biased region" description="Basic and acidic residues" evidence="1">
    <location>
        <begin position="159"/>
        <end position="179"/>
    </location>
</feature>
<comment type="caution">
    <text evidence="2">The sequence shown here is derived from an EMBL/GenBank/DDBJ whole genome shotgun (WGS) entry which is preliminary data.</text>
</comment>
<protein>
    <recommendedName>
        <fullName evidence="4">DUF2171 domain-containing protein</fullName>
    </recommendedName>
</protein>
<dbReference type="OrthoDB" id="9803697at2"/>
<feature type="compositionally biased region" description="Basic and acidic residues" evidence="1">
    <location>
        <begin position="32"/>
        <end position="56"/>
    </location>
</feature>
<evidence type="ECO:0000313" key="3">
    <source>
        <dbReference type="Proteomes" id="UP000241167"/>
    </source>
</evidence>
<dbReference type="Proteomes" id="UP000241167">
    <property type="component" value="Unassembled WGS sequence"/>
</dbReference>